<evidence type="ECO:0000256" key="1">
    <source>
        <dbReference type="ARBA" id="ARBA00004202"/>
    </source>
</evidence>
<comment type="subunit">
    <text evidence="8">F-type ATPases have 2 components, CF(1) - the catalytic core - and CF(0) - the membrane proton channel. CF(1) has five subunits: alpha(3), beta(3), gamma(1), delta(1), epsilon(1). CF(0) has three main subunits: a, b and c.</text>
</comment>
<evidence type="ECO:0000313" key="11">
    <source>
        <dbReference type="EMBL" id="STD04915.1"/>
    </source>
</evidence>
<evidence type="ECO:0000313" key="12">
    <source>
        <dbReference type="Proteomes" id="UP000242637"/>
    </source>
</evidence>
<evidence type="ECO:0000313" key="13">
    <source>
        <dbReference type="Proteomes" id="UP000254118"/>
    </source>
</evidence>
<evidence type="ECO:0000259" key="9">
    <source>
        <dbReference type="Pfam" id="PF02823"/>
    </source>
</evidence>
<dbReference type="NCBIfam" id="TIGR01216">
    <property type="entry name" value="ATP_synt_epsi"/>
    <property type="match status" value="1"/>
</dbReference>
<dbReference type="InterPro" id="IPR036771">
    <property type="entry name" value="ATPsynth_dsu/esu_N"/>
</dbReference>
<evidence type="ECO:0000256" key="8">
    <source>
        <dbReference type="RuleBase" id="RU003656"/>
    </source>
</evidence>
<evidence type="ECO:0000313" key="10">
    <source>
        <dbReference type="EMBL" id="SNV20305.1"/>
    </source>
</evidence>
<keyword evidence="5" id="KW-0472">Membrane</keyword>
<dbReference type="InterPro" id="IPR001469">
    <property type="entry name" value="ATP_synth_F1_dsu/esu"/>
</dbReference>
<protein>
    <submittedName>
        <fullName evidence="10">F-ATPase epsilon subunit</fullName>
    </submittedName>
</protein>
<dbReference type="GO" id="GO:0005886">
    <property type="term" value="C:plasma membrane"/>
    <property type="evidence" value="ECO:0007669"/>
    <property type="project" value="UniProtKB-SubCell"/>
</dbReference>
<dbReference type="RefSeq" id="WP_028327085.1">
    <property type="nucleotide sequence ID" value="NZ_JAAFNJ010000001.1"/>
</dbReference>
<organism evidence="10 12">
    <name type="scientific">Dermatophilus congolensis</name>
    <dbReference type="NCBI Taxonomy" id="1863"/>
    <lineage>
        <taxon>Bacteria</taxon>
        <taxon>Bacillati</taxon>
        <taxon>Actinomycetota</taxon>
        <taxon>Actinomycetes</taxon>
        <taxon>Micrococcales</taxon>
        <taxon>Dermatophilaceae</taxon>
        <taxon>Dermatophilus</taxon>
    </lineage>
</organism>
<dbReference type="PANTHER" id="PTHR13822">
    <property type="entry name" value="ATP SYNTHASE DELTA/EPSILON CHAIN"/>
    <property type="match status" value="1"/>
</dbReference>
<comment type="similarity">
    <text evidence="2 8">Belongs to the ATPase epsilon chain family.</text>
</comment>
<dbReference type="SUPFAM" id="SSF51344">
    <property type="entry name" value="Epsilon subunit of F1F0-ATP synthase N-terminal domain"/>
    <property type="match status" value="1"/>
</dbReference>
<accession>A0A239VDP5</accession>
<dbReference type="PANTHER" id="PTHR13822:SF10">
    <property type="entry name" value="ATP SYNTHASE EPSILON CHAIN, CHLOROPLASTIC"/>
    <property type="match status" value="1"/>
</dbReference>
<dbReference type="GO" id="GO:0045259">
    <property type="term" value="C:proton-transporting ATP synthase complex"/>
    <property type="evidence" value="ECO:0007669"/>
    <property type="project" value="UniProtKB-KW"/>
</dbReference>
<evidence type="ECO:0000256" key="2">
    <source>
        <dbReference type="ARBA" id="ARBA00005712"/>
    </source>
</evidence>
<evidence type="ECO:0000256" key="5">
    <source>
        <dbReference type="ARBA" id="ARBA00023136"/>
    </source>
</evidence>
<dbReference type="Gene3D" id="2.60.15.10">
    <property type="entry name" value="F0F1 ATP synthase delta/epsilon subunit, N-terminal"/>
    <property type="match status" value="1"/>
</dbReference>
<dbReference type="InterPro" id="IPR020546">
    <property type="entry name" value="ATP_synth_F1_dsu/esu_N"/>
</dbReference>
<dbReference type="EMBL" id="LT906453">
    <property type="protein sequence ID" value="SNV20305.1"/>
    <property type="molecule type" value="Genomic_DNA"/>
</dbReference>
<proteinExistence type="inferred from homology"/>
<evidence type="ECO:0000256" key="4">
    <source>
        <dbReference type="ARBA" id="ARBA00023065"/>
    </source>
</evidence>
<dbReference type="Proteomes" id="UP000242637">
    <property type="component" value="Chromosome 1"/>
</dbReference>
<keyword evidence="6 8" id="KW-0139">CF(1)</keyword>
<reference evidence="10 12" key="1">
    <citation type="submission" date="2017-06" db="EMBL/GenBank/DDBJ databases">
        <authorList>
            <consortium name="Pathogen Informatics"/>
        </authorList>
    </citation>
    <scope>NUCLEOTIDE SEQUENCE [LARGE SCALE GENOMIC DNA]</scope>
    <source>
        <strain evidence="10 12">NCTC13039</strain>
    </source>
</reference>
<reference evidence="11 13" key="2">
    <citation type="submission" date="2018-06" db="EMBL/GenBank/DDBJ databases">
        <authorList>
            <consortium name="Pathogen Informatics"/>
            <person name="Doyle S."/>
        </authorList>
    </citation>
    <scope>NUCLEOTIDE SEQUENCE [LARGE SCALE GENOMIC DNA]</scope>
    <source>
        <strain evidence="11 13">NCTC7915</strain>
    </source>
</reference>
<dbReference type="Proteomes" id="UP000254118">
    <property type="component" value="Unassembled WGS sequence"/>
</dbReference>
<dbReference type="STRING" id="1121387.GCA_000429885_01117"/>
<keyword evidence="4 8" id="KW-0406">Ion transport</keyword>
<feature type="domain" description="ATP synthase F1 complex delta/epsilon subunit N-terminal" evidence="9">
    <location>
        <begin position="4"/>
        <end position="83"/>
    </location>
</feature>
<evidence type="ECO:0000256" key="6">
    <source>
        <dbReference type="ARBA" id="ARBA00023196"/>
    </source>
</evidence>
<dbReference type="GO" id="GO:0046933">
    <property type="term" value="F:proton-transporting ATP synthase activity, rotational mechanism"/>
    <property type="evidence" value="ECO:0007669"/>
    <property type="project" value="InterPro"/>
</dbReference>
<name>A0A239VDP5_9MICO</name>
<dbReference type="OrthoDB" id="9791445at2"/>
<gene>
    <name evidence="10" type="primary">atpC</name>
    <name evidence="11" type="ORF">NCTC7915_00337</name>
    <name evidence="10" type="ORF">SAMEA4475696_00970</name>
</gene>
<dbReference type="GeneID" id="63459214"/>
<dbReference type="AlphaFoldDB" id="A0A239VDP5"/>
<dbReference type="NCBIfam" id="NF009977">
    <property type="entry name" value="PRK13442.1"/>
    <property type="match status" value="1"/>
</dbReference>
<keyword evidence="3 8" id="KW-0813">Transport</keyword>
<dbReference type="KEGG" id="dco:SAMEA4475696_0970"/>
<comment type="subcellular location">
    <subcellularLocation>
        <location evidence="1">Cell membrane</location>
        <topology evidence="1">Peripheral membrane protein</topology>
    </subcellularLocation>
</comment>
<keyword evidence="7 8" id="KW-0066">ATP synthesis</keyword>
<evidence type="ECO:0000256" key="7">
    <source>
        <dbReference type="ARBA" id="ARBA00023310"/>
    </source>
</evidence>
<dbReference type="Pfam" id="PF02823">
    <property type="entry name" value="ATP-synt_DE_N"/>
    <property type="match status" value="1"/>
</dbReference>
<evidence type="ECO:0000256" key="3">
    <source>
        <dbReference type="ARBA" id="ARBA00022448"/>
    </source>
</evidence>
<keyword evidence="12" id="KW-1185">Reference proteome</keyword>
<dbReference type="CDD" id="cd12152">
    <property type="entry name" value="F1-ATPase_delta"/>
    <property type="match status" value="1"/>
</dbReference>
<sequence>MSALNVTLVAADGKVWDGEATKVTVPADEGPMGILPSHAPVLASLGHGEVHITGTDKTSFTADCDGGFVTVDDNIVTIAVDTATITTRR</sequence>
<dbReference type="EMBL" id="UFYA01000001">
    <property type="protein sequence ID" value="STD04915.1"/>
    <property type="molecule type" value="Genomic_DNA"/>
</dbReference>